<dbReference type="OrthoDB" id="457376at2"/>
<dbReference type="PANTHER" id="PTHR44846">
    <property type="entry name" value="MANNOSYL-D-GLYCERATE TRANSPORT/METABOLISM SYSTEM REPRESSOR MNGR-RELATED"/>
    <property type="match status" value="1"/>
</dbReference>
<dbReference type="InterPro" id="IPR036388">
    <property type="entry name" value="WH-like_DNA-bd_sf"/>
</dbReference>
<protein>
    <submittedName>
        <fullName evidence="5">Uncharacterized HTH-type transcriptional regulator yurK</fullName>
    </submittedName>
</protein>
<evidence type="ECO:0000313" key="6">
    <source>
        <dbReference type="Proteomes" id="UP000095544"/>
    </source>
</evidence>
<dbReference type="PROSITE" id="PS50949">
    <property type="entry name" value="HTH_GNTR"/>
    <property type="match status" value="1"/>
</dbReference>
<keyword evidence="2" id="KW-0238">DNA-binding</keyword>
<reference evidence="5 6" key="1">
    <citation type="submission" date="2015-09" db="EMBL/GenBank/DDBJ databases">
        <authorList>
            <consortium name="Pathogen Informatics"/>
        </authorList>
    </citation>
    <scope>NUCLEOTIDE SEQUENCE [LARGE SCALE GENOMIC DNA]</scope>
    <source>
        <strain evidence="5 6">2789STDY5834876</strain>
    </source>
</reference>
<dbReference type="SUPFAM" id="SSF46785">
    <property type="entry name" value="Winged helix' DNA-binding domain"/>
    <property type="match status" value="1"/>
</dbReference>
<dbReference type="Pfam" id="PF07702">
    <property type="entry name" value="UTRA"/>
    <property type="match status" value="1"/>
</dbReference>
<evidence type="ECO:0000313" key="5">
    <source>
        <dbReference type="EMBL" id="CUN83631.1"/>
    </source>
</evidence>
<dbReference type="AlphaFoldDB" id="A0A174A4S9"/>
<dbReference type="SUPFAM" id="SSF64288">
    <property type="entry name" value="Chorismate lyase-like"/>
    <property type="match status" value="1"/>
</dbReference>
<evidence type="ECO:0000256" key="3">
    <source>
        <dbReference type="ARBA" id="ARBA00023163"/>
    </source>
</evidence>
<dbReference type="SMART" id="SM00345">
    <property type="entry name" value="HTH_GNTR"/>
    <property type="match status" value="1"/>
</dbReference>
<dbReference type="PANTHER" id="PTHR44846:SF17">
    <property type="entry name" value="GNTR-FAMILY TRANSCRIPTIONAL REGULATOR"/>
    <property type="match status" value="1"/>
</dbReference>
<dbReference type="GO" id="GO:0003677">
    <property type="term" value="F:DNA binding"/>
    <property type="evidence" value="ECO:0007669"/>
    <property type="project" value="UniProtKB-KW"/>
</dbReference>
<dbReference type="PRINTS" id="PR00035">
    <property type="entry name" value="HTHGNTR"/>
</dbReference>
<keyword evidence="1" id="KW-0805">Transcription regulation</keyword>
<dbReference type="RefSeq" id="WP_050639334.1">
    <property type="nucleotide sequence ID" value="NZ_CABKUE010000006.1"/>
</dbReference>
<dbReference type="EMBL" id="CYZU01000004">
    <property type="protein sequence ID" value="CUN83631.1"/>
    <property type="molecule type" value="Genomic_DNA"/>
</dbReference>
<keyword evidence="3" id="KW-0804">Transcription</keyword>
<evidence type="ECO:0000259" key="4">
    <source>
        <dbReference type="PROSITE" id="PS50949"/>
    </source>
</evidence>
<organism evidence="5 6">
    <name type="scientific">Faecalicatena contorta</name>
    <dbReference type="NCBI Taxonomy" id="39482"/>
    <lineage>
        <taxon>Bacteria</taxon>
        <taxon>Bacillati</taxon>
        <taxon>Bacillota</taxon>
        <taxon>Clostridia</taxon>
        <taxon>Lachnospirales</taxon>
        <taxon>Lachnospiraceae</taxon>
        <taxon>Faecalicatena</taxon>
    </lineage>
</organism>
<dbReference type="InterPro" id="IPR050679">
    <property type="entry name" value="Bact_HTH_transcr_reg"/>
</dbReference>
<dbReference type="GO" id="GO:0045892">
    <property type="term" value="P:negative regulation of DNA-templated transcription"/>
    <property type="evidence" value="ECO:0007669"/>
    <property type="project" value="TreeGrafter"/>
</dbReference>
<evidence type="ECO:0000256" key="1">
    <source>
        <dbReference type="ARBA" id="ARBA00023015"/>
    </source>
</evidence>
<accession>A0A174A4S9</accession>
<feature type="domain" description="HTH gntR-type" evidence="4">
    <location>
        <begin position="18"/>
        <end position="86"/>
    </location>
</feature>
<dbReference type="Proteomes" id="UP000095544">
    <property type="component" value="Unassembled WGS sequence"/>
</dbReference>
<dbReference type="GO" id="GO:0003700">
    <property type="term" value="F:DNA-binding transcription factor activity"/>
    <property type="evidence" value="ECO:0007669"/>
    <property type="project" value="InterPro"/>
</dbReference>
<dbReference type="STRING" id="39482.ERS852491_00612"/>
<dbReference type="CDD" id="cd07377">
    <property type="entry name" value="WHTH_GntR"/>
    <property type="match status" value="1"/>
</dbReference>
<dbReference type="SMART" id="SM00866">
    <property type="entry name" value="UTRA"/>
    <property type="match status" value="1"/>
</dbReference>
<dbReference type="Gene3D" id="3.40.1410.10">
    <property type="entry name" value="Chorismate lyase-like"/>
    <property type="match status" value="1"/>
</dbReference>
<dbReference type="InterPro" id="IPR036390">
    <property type="entry name" value="WH_DNA-bd_sf"/>
</dbReference>
<evidence type="ECO:0000256" key="2">
    <source>
        <dbReference type="ARBA" id="ARBA00023125"/>
    </source>
</evidence>
<dbReference type="Pfam" id="PF00392">
    <property type="entry name" value="GntR"/>
    <property type="match status" value="1"/>
</dbReference>
<dbReference type="InterPro" id="IPR000524">
    <property type="entry name" value="Tscrpt_reg_HTH_GntR"/>
</dbReference>
<dbReference type="Gene3D" id="1.10.10.10">
    <property type="entry name" value="Winged helix-like DNA-binding domain superfamily/Winged helix DNA-binding domain"/>
    <property type="match status" value="1"/>
</dbReference>
<proteinExistence type="predicted"/>
<dbReference type="InterPro" id="IPR011663">
    <property type="entry name" value="UTRA"/>
</dbReference>
<gene>
    <name evidence="5" type="primary">yurK</name>
    <name evidence="5" type="ORF">ERS852491_00612</name>
</gene>
<sequence length="253" mass="28818">MEQENYKNVMDNTSEIPVPKYYRLKMDIITKINSGLWAEHEKLPSENILCEQYGISRTTVRKTFDALAASKYIYKIQGKGTYVEEASKRQNEIRKDDYGCSEMIRRQGMEPSHKVLRQELLPSDAVSAECLHLDSGDEVLNYERIYYGDGIPVIYAKTAINIKYLRGLSEIDLSKTTLSEVLKNNFGLSITPERCVLRAISADEEMSSALEVPKDFPLLYRAIVCTATNGVVTFPVEASQLYFRTDCMPIQIQ</sequence>
<dbReference type="InterPro" id="IPR028978">
    <property type="entry name" value="Chorismate_lyase_/UTRA_dom_sf"/>
</dbReference>
<name>A0A174A4S9_9FIRM</name>